<protein>
    <submittedName>
        <fullName evidence="3">Uncharacterized protein</fullName>
    </submittedName>
</protein>
<dbReference type="EMBL" id="ALBS01000240">
    <property type="protein sequence ID" value="EJT47462.1"/>
    <property type="molecule type" value="Genomic_DNA"/>
</dbReference>
<dbReference type="KEGG" id="tasa:A1Q1_03717"/>
<dbReference type="Proteomes" id="UP000002748">
    <property type="component" value="Unassembled WGS sequence"/>
</dbReference>
<dbReference type="VEuPathDB" id="FungiDB:A1Q1_03717"/>
<dbReference type="HOGENOM" id="CLU_052081_0_0_1"/>
<name>J6EXA6_TRIAS</name>
<comment type="caution">
    <text evidence="3">The sequence shown here is derived from an EMBL/GenBank/DDBJ whole genome shotgun (WGS) entry which is preliminary data.</text>
</comment>
<gene>
    <name evidence="3" type="ORF">A1Q1_03717</name>
</gene>
<feature type="compositionally biased region" description="Acidic residues" evidence="1">
    <location>
        <begin position="382"/>
        <end position="391"/>
    </location>
</feature>
<organism evidence="3 4">
    <name type="scientific">Trichosporon asahii var. asahii (strain ATCC 90039 / CBS 2479 / JCM 2466 / KCTC 7840 / NBRC 103889/ NCYC 2677 / UAMH 7654)</name>
    <name type="common">Yeast</name>
    <dbReference type="NCBI Taxonomy" id="1186058"/>
    <lineage>
        <taxon>Eukaryota</taxon>
        <taxon>Fungi</taxon>
        <taxon>Dikarya</taxon>
        <taxon>Basidiomycota</taxon>
        <taxon>Agaricomycotina</taxon>
        <taxon>Tremellomycetes</taxon>
        <taxon>Trichosporonales</taxon>
        <taxon>Trichosporonaceae</taxon>
        <taxon>Trichosporon</taxon>
    </lineage>
</organism>
<evidence type="ECO:0000313" key="4">
    <source>
        <dbReference type="Proteomes" id="UP000002748"/>
    </source>
</evidence>
<reference evidence="3 4" key="1">
    <citation type="journal article" date="2012" name="Eukaryot. Cell">
        <title>Draft genome sequence of CBS 2479, the standard type strain of Trichosporon asahii.</title>
        <authorList>
            <person name="Yang R.Y."/>
            <person name="Li H.T."/>
            <person name="Zhu H."/>
            <person name="Zhou G.P."/>
            <person name="Wang M."/>
            <person name="Wang L."/>
        </authorList>
    </citation>
    <scope>NUCLEOTIDE SEQUENCE [LARGE SCALE GENOMIC DNA]</scope>
    <source>
        <strain evidence="4">ATCC 90039 / CBS 2479 / JCM 2466 / KCTC 7840 / NCYC 2677 / UAMH 7654</strain>
    </source>
</reference>
<keyword evidence="2" id="KW-1133">Transmembrane helix</keyword>
<dbReference type="GeneID" id="25987230"/>
<accession>J6EXA6</accession>
<evidence type="ECO:0000256" key="2">
    <source>
        <dbReference type="SAM" id="Phobius"/>
    </source>
</evidence>
<feature type="region of interest" description="Disordered" evidence="1">
    <location>
        <begin position="1"/>
        <end position="31"/>
    </location>
</feature>
<evidence type="ECO:0000256" key="1">
    <source>
        <dbReference type="SAM" id="MobiDB-lite"/>
    </source>
</evidence>
<feature type="region of interest" description="Disordered" evidence="1">
    <location>
        <begin position="365"/>
        <end position="403"/>
    </location>
</feature>
<keyword evidence="2" id="KW-0812">Transmembrane</keyword>
<feature type="transmembrane region" description="Helical" evidence="2">
    <location>
        <begin position="255"/>
        <end position="276"/>
    </location>
</feature>
<sequence>MSLTDADFANGRTLGPSVAAKPEPKSAQDYFPRSRWDELMQPRKEAAQSSMADRIRYATRLASEHWSADVREQAEDCINVDLCKLAVLDKVFEMCEEYRQLQEQEPRDFEAWRAISAGFVGKVVQLAIQWPDHFSQHQWEEIRRFVLMAKDHGYRPWTDAWCDMPELPKFDHALLKRYDPASREVPLRVKTWKKHIDFVRYSELVETESEEDWLGTEEDWNAVLDRQEAERREEAQYWWTQAEERRARDRKRETWRAIGCSVILIPMLCWCLWGLFRPLWAAFWESEGARQANLSVPAEARPSPAAQKEMRAFVSSMANFGFRSWVDSHGTMPDNVLPRVATFDFSQLGKYDPESPQTLKDAREFKGNNLGGSISGQPMCSEIDDGDESDGAETTNPEDPLGRVGSVIEWERRTGRVPFHSVVALLRLVDHE</sequence>
<feature type="compositionally biased region" description="Basic and acidic residues" evidence="1">
    <location>
        <begin position="22"/>
        <end position="31"/>
    </location>
</feature>
<dbReference type="RefSeq" id="XP_014178942.1">
    <property type="nucleotide sequence ID" value="XM_014323467.1"/>
</dbReference>
<keyword evidence="2" id="KW-0472">Membrane</keyword>
<proteinExistence type="predicted"/>
<evidence type="ECO:0000313" key="3">
    <source>
        <dbReference type="EMBL" id="EJT47462.1"/>
    </source>
</evidence>
<dbReference type="AlphaFoldDB" id="J6EXA6"/>